<evidence type="ECO:0000256" key="9">
    <source>
        <dbReference type="PROSITE-ProRule" id="PRU00277"/>
    </source>
</evidence>
<gene>
    <name evidence="13" type="ORF">NITLEN_30379</name>
</gene>
<keyword evidence="5 9" id="KW-0697">Rotamase</keyword>
<keyword evidence="4" id="KW-0963">Cytoplasm</keyword>
<keyword evidence="11" id="KW-0732">Signal</keyword>
<dbReference type="Proteomes" id="UP000248168">
    <property type="component" value="Unassembled WGS sequence"/>
</dbReference>
<comment type="similarity">
    <text evidence="3 10">Belongs to the FKBP-type PPIase family.</text>
</comment>
<evidence type="ECO:0000256" key="4">
    <source>
        <dbReference type="ARBA" id="ARBA00022490"/>
    </source>
</evidence>
<evidence type="ECO:0000256" key="10">
    <source>
        <dbReference type="RuleBase" id="RU003915"/>
    </source>
</evidence>
<reference evidence="14" key="1">
    <citation type="submission" date="2018-04" db="EMBL/GenBank/DDBJ databases">
        <authorList>
            <person name="Lucker S."/>
            <person name="Sakoula D."/>
        </authorList>
    </citation>
    <scope>NUCLEOTIDE SEQUENCE [LARGE SCALE GENOMIC DNA]</scope>
</reference>
<sequence length="182" mass="19637">MNVRLDTLRCVCLVAAMGMFGSATLIQAETADGATKLVVSKGKHVSLEYTLKLNEKEVVESNVGGEPMTYQQGAGEIVPGLEKALEGMAVGEKKHIAVKPVDAYGEVDPKAIQEVKKALVPEHAWKVGAELEARGPEGQSLFPHVTEVKEDSVVLDFNHPLAGKTLYFDVKILDIRADAKVK</sequence>
<dbReference type="FunCoup" id="A0A330L6K3">
    <property type="interactions" value="337"/>
</dbReference>
<evidence type="ECO:0000256" key="8">
    <source>
        <dbReference type="ARBA" id="ARBA00037071"/>
    </source>
</evidence>
<dbReference type="InParanoid" id="A0A330L6K3"/>
<evidence type="ECO:0000259" key="12">
    <source>
        <dbReference type="PROSITE" id="PS50059"/>
    </source>
</evidence>
<dbReference type="PANTHER" id="PTHR47861:SF3">
    <property type="entry name" value="FKBP-TYPE PEPTIDYL-PROLYL CIS-TRANS ISOMERASE SLYD"/>
    <property type="match status" value="1"/>
</dbReference>
<dbReference type="EMBL" id="OUNR01000016">
    <property type="protein sequence ID" value="SPP65465.1"/>
    <property type="molecule type" value="Genomic_DNA"/>
</dbReference>
<evidence type="ECO:0000313" key="14">
    <source>
        <dbReference type="Proteomes" id="UP000248168"/>
    </source>
</evidence>
<dbReference type="PROSITE" id="PS50059">
    <property type="entry name" value="FKBP_PPIASE"/>
    <property type="match status" value="1"/>
</dbReference>
<feature type="chain" id="PRO_5016286477" description="Peptidyl-prolyl cis-trans isomerase" evidence="11">
    <location>
        <begin position="29"/>
        <end position="182"/>
    </location>
</feature>
<comment type="catalytic activity">
    <reaction evidence="1 9 10">
        <text>[protein]-peptidylproline (omega=180) = [protein]-peptidylproline (omega=0)</text>
        <dbReference type="Rhea" id="RHEA:16237"/>
        <dbReference type="Rhea" id="RHEA-COMP:10747"/>
        <dbReference type="Rhea" id="RHEA-COMP:10748"/>
        <dbReference type="ChEBI" id="CHEBI:83833"/>
        <dbReference type="ChEBI" id="CHEBI:83834"/>
        <dbReference type="EC" id="5.2.1.8"/>
    </reaction>
</comment>
<dbReference type="EC" id="5.2.1.8" evidence="10"/>
<evidence type="ECO:0000256" key="11">
    <source>
        <dbReference type="SAM" id="SignalP"/>
    </source>
</evidence>
<evidence type="ECO:0000256" key="5">
    <source>
        <dbReference type="ARBA" id="ARBA00023110"/>
    </source>
</evidence>
<dbReference type="RefSeq" id="WP_121989741.1">
    <property type="nucleotide sequence ID" value="NZ_OUNR01000016.1"/>
</dbReference>
<evidence type="ECO:0000256" key="6">
    <source>
        <dbReference type="ARBA" id="ARBA00023186"/>
    </source>
</evidence>
<evidence type="ECO:0000313" key="13">
    <source>
        <dbReference type="EMBL" id="SPP65465.1"/>
    </source>
</evidence>
<dbReference type="GO" id="GO:0003755">
    <property type="term" value="F:peptidyl-prolyl cis-trans isomerase activity"/>
    <property type="evidence" value="ECO:0007669"/>
    <property type="project" value="UniProtKB-UniRule"/>
</dbReference>
<protein>
    <recommendedName>
        <fullName evidence="10">Peptidyl-prolyl cis-trans isomerase</fullName>
        <ecNumber evidence="10">5.2.1.8</ecNumber>
    </recommendedName>
</protein>
<evidence type="ECO:0000256" key="2">
    <source>
        <dbReference type="ARBA" id="ARBA00004496"/>
    </source>
</evidence>
<dbReference type="GO" id="GO:0005737">
    <property type="term" value="C:cytoplasm"/>
    <property type="evidence" value="ECO:0007669"/>
    <property type="project" value="UniProtKB-SubCell"/>
</dbReference>
<keyword evidence="6" id="KW-0143">Chaperone</keyword>
<comment type="function">
    <text evidence="8">Also involved in hydrogenase metallocenter assembly, probably by participating in the nickel insertion step. This function in hydrogenase biosynthesis requires chaperone activity and the presence of the metal-binding domain, but not PPIase activity.</text>
</comment>
<feature type="signal peptide" evidence="11">
    <location>
        <begin position="1"/>
        <end position="28"/>
    </location>
</feature>
<dbReference type="InterPro" id="IPR046357">
    <property type="entry name" value="PPIase_dom_sf"/>
</dbReference>
<dbReference type="InterPro" id="IPR001179">
    <property type="entry name" value="PPIase_FKBP_dom"/>
</dbReference>
<dbReference type="OrthoDB" id="9808891at2"/>
<dbReference type="SUPFAM" id="SSF54534">
    <property type="entry name" value="FKBP-like"/>
    <property type="match status" value="1"/>
</dbReference>
<proteinExistence type="inferred from homology"/>
<evidence type="ECO:0000256" key="1">
    <source>
        <dbReference type="ARBA" id="ARBA00000971"/>
    </source>
</evidence>
<evidence type="ECO:0000256" key="3">
    <source>
        <dbReference type="ARBA" id="ARBA00006577"/>
    </source>
</evidence>
<comment type="subcellular location">
    <subcellularLocation>
        <location evidence="2">Cytoplasm</location>
    </subcellularLocation>
</comment>
<keyword evidence="14" id="KW-1185">Reference proteome</keyword>
<dbReference type="PANTHER" id="PTHR47861">
    <property type="entry name" value="FKBP-TYPE PEPTIDYL-PROLYL CIS-TRANS ISOMERASE SLYD"/>
    <property type="match status" value="1"/>
</dbReference>
<dbReference type="AlphaFoldDB" id="A0A330L6K3"/>
<evidence type="ECO:0000256" key="7">
    <source>
        <dbReference type="ARBA" id="ARBA00023235"/>
    </source>
</evidence>
<accession>A0A330L6K3</accession>
<keyword evidence="7 9" id="KW-0413">Isomerase</keyword>
<dbReference type="Pfam" id="PF00254">
    <property type="entry name" value="FKBP_C"/>
    <property type="match status" value="1"/>
</dbReference>
<dbReference type="GO" id="GO:0042026">
    <property type="term" value="P:protein refolding"/>
    <property type="evidence" value="ECO:0007669"/>
    <property type="project" value="UniProtKB-ARBA"/>
</dbReference>
<name>A0A330L6K3_9BACT</name>
<dbReference type="Gene3D" id="3.10.50.40">
    <property type="match status" value="1"/>
</dbReference>
<feature type="domain" description="PPIase FKBP-type" evidence="12">
    <location>
        <begin position="42"/>
        <end position="124"/>
    </location>
</feature>
<organism evidence="13 14">
    <name type="scientific">Nitrospira lenta</name>
    <dbReference type="NCBI Taxonomy" id="1436998"/>
    <lineage>
        <taxon>Bacteria</taxon>
        <taxon>Pseudomonadati</taxon>
        <taxon>Nitrospirota</taxon>
        <taxon>Nitrospiria</taxon>
        <taxon>Nitrospirales</taxon>
        <taxon>Nitrospiraceae</taxon>
        <taxon>Nitrospira</taxon>
    </lineage>
</organism>